<keyword evidence="5" id="KW-0415">Karyogamy</keyword>
<feature type="compositionally biased region" description="Low complexity" evidence="13">
    <location>
        <begin position="1314"/>
        <end position="1329"/>
    </location>
</feature>
<feature type="signal peptide" evidence="14">
    <location>
        <begin position="1"/>
        <end position="21"/>
    </location>
</feature>
<feature type="compositionally biased region" description="Polar residues" evidence="13">
    <location>
        <begin position="701"/>
        <end position="716"/>
    </location>
</feature>
<feature type="region of interest" description="Disordered" evidence="13">
    <location>
        <begin position="413"/>
        <end position="432"/>
    </location>
</feature>
<evidence type="ECO:0000256" key="10">
    <source>
        <dbReference type="ARBA" id="ARBA00023136"/>
    </source>
</evidence>
<feature type="compositionally biased region" description="Low complexity" evidence="13">
    <location>
        <begin position="1360"/>
        <end position="1369"/>
    </location>
</feature>
<feature type="chain" id="PRO_5046851561" evidence="14">
    <location>
        <begin position="22"/>
        <end position="1476"/>
    </location>
</feature>
<proteinExistence type="inferred from homology"/>
<feature type="compositionally biased region" description="Acidic residues" evidence="13">
    <location>
        <begin position="1251"/>
        <end position="1264"/>
    </location>
</feature>
<dbReference type="Proteomes" id="UP001642406">
    <property type="component" value="Unassembled WGS sequence"/>
</dbReference>
<keyword evidence="16" id="KW-1185">Reference proteome</keyword>
<evidence type="ECO:0000256" key="3">
    <source>
        <dbReference type="ARBA" id="ARBA00004586"/>
    </source>
</evidence>
<comment type="caution">
    <text evidence="15">The sequence shown here is derived from an EMBL/GenBank/DDBJ whole genome shotgun (WGS) entry which is preliminary data.</text>
</comment>
<evidence type="ECO:0000313" key="15">
    <source>
        <dbReference type="EMBL" id="CAK7211931.1"/>
    </source>
</evidence>
<evidence type="ECO:0000256" key="11">
    <source>
        <dbReference type="ARBA" id="ARBA00023180"/>
    </source>
</evidence>
<organism evidence="15 16">
    <name type="scientific">Sporothrix bragantina</name>
    <dbReference type="NCBI Taxonomy" id="671064"/>
    <lineage>
        <taxon>Eukaryota</taxon>
        <taxon>Fungi</taxon>
        <taxon>Dikarya</taxon>
        <taxon>Ascomycota</taxon>
        <taxon>Pezizomycotina</taxon>
        <taxon>Sordariomycetes</taxon>
        <taxon>Sordariomycetidae</taxon>
        <taxon>Ophiostomatales</taxon>
        <taxon>Ophiostomataceae</taxon>
        <taxon>Sporothrix</taxon>
    </lineage>
</organism>
<keyword evidence="11" id="KW-0325">Glycoprotein</keyword>
<feature type="compositionally biased region" description="Polar residues" evidence="13">
    <location>
        <begin position="1392"/>
        <end position="1401"/>
    </location>
</feature>
<feature type="compositionally biased region" description="Basic and acidic residues" evidence="13">
    <location>
        <begin position="736"/>
        <end position="745"/>
    </location>
</feature>
<evidence type="ECO:0000256" key="13">
    <source>
        <dbReference type="SAM" id="MobiDB-lite"/>
    </source>
</evidence>
<evidence type="ECO:0000256" key="7">
    <source>
        <dbReference type="ARBA" id="ARBA00022729"/>
    </source>
</evidence>
<evidence type="ECO:0000256" key="5">
    <source>
        <dbReference type="ARBA" id="ARBA00022459"/>
    </source>
</evidence>
<sequence>MHLTSLSPALIVAASLRPAVAIPWLSSQQDGPDYQKDFPSPSYSSISPSDLLQDGAQQRSALYQRALIELQELEAEPLCHRVAARLLVNNCHLLDGKDDATLHTDSGRRARDFVDSYAASLAICDLERANFHIPAACAAFREPMLSQIPLSDNEAHLHVSEAQIRACLTGLGESPSAWNTWVSYSHKAVRFCEAARADHEKTQNILVFQKLTRVMAKLADDVEAELQRRMEAWDVVVQDTASRMDGILPTADAVWQRLRDAESLLASHILSSLGEATASAEEGARSAEALKQLLAIMVKSALEANSEMAYAHEQSMELVVQRTDSELDMLATTMQSAFVSAMSLQREISLENGMVQLVSLTQTFMTNMTDHTRLLAQANNMTNDMLDTLEATAAATSTIQNAFWGYGDRADTAAPAAPATTRSATRSKTAAASIEVRPPLFGPLELEPAGGAAPQQEQAEAREGEADLPQQPPQDVPAQEQEQEKDGIPRTALLWDLYSDGERANPRADSEDEDNNDMNNDVIHVDGATEAPITEAVVPADNPEEPKRKRQRVASARSRGRKQGQSVASVVETVSAAMEKAKSTPTKSMGRGTRAERAEKRRQMYEEVEEQQQQKEAVEVAKEQEAAPPPRQEAPVVDQEQKEQDEEGEERGQEEAEAGEGEMNEQGRGGKGKEAEVEPPRRKTPKRQTKLSAKSKRARYQLQQKEAFSQPSQTAESGVEEEEADKNGTNDDNGNEDNRDADRDSIYVQSEGTAKSRTPRSTGITPRRAAKRKRGQPQPAEEAISDMEEEEVAGGSIDVQEALLIPAAQPAESDQPQRRPLPEWLQPDAAGGPSKSADVSTKTVTAIVQLMSGVGWTGMHTWKMSLPRGNPVYSVQPATKQAQELCWRFSKLMQVFTDVPQPEALLDQQGQDNEQSEAAMTTSNTLDSFWEGLEAADIMSGIIDEDIDAMCNEELNPVTAIAYASTAAARQTARLRALLAEDLLAFVIPHAVAVLEAAYALGGRVPDEELDLQDTYVPRGTVQLNRATWHTARKVAIWLIKLENVLAYELGYRAERDILGRYQNPDDSDDEDDDYRHSNAGLPRGGMRTPHERFGRRGRPRLNRPSNGPASRNTRPSLSGGEAMDAALYQSTPGAKRRSRCRLKPLLNQLQDEICRARIDIERNNRTSRPSSQPATATGIDGVDDIAMDSDDESSSWVPVEIAAKEPPQSQAEVNETPRHGESLELVLPQQTPMRPAPAAQGGQHANAEGQESDDGVEDDDQDEPLMTPATEAPRQLGGPVETQAEEDDSGSDGLHVRRREPSAAKTPRAAQRAQVSQAWQATQATQATPSRAPRPSQPTEVEPPAVASSPFQAQPSPARPRTAQTAPVRAPPVATPVKRVEAPPAAPAASPTINTDTTSPEPGAYTTAELKLILVRLRRLKGTAQLDLVRLAADFGRDVYDVASRVEGIKNVVRATALREKKPVPHWAQAGYIIR</sequence>
<feature type="compositionally biased region" description="Acidic residues" evidence="13">
    <location>
        <begin position="783"/>
        <end position="792"/>
    </location>
</feature>
<evidence type="ECO:0000256" key="4">
    <source>
        <dbReference type="ARBA" id="ARBA00010473"/>
    </source>
</evidence>
<feature type="compositionally biased region" description="Low complexity" evidence="13">
    <location>
        <begin position="39"/>
        <end position="49"/>
    </location>
</feature>
<evidence type="ECO:0000256" key="14">
    <source>
        <dbReference type="SAM" id="SignalP"/>
    </source>
</evidence>
<evidence type="ECO:0000256" key="6">
    <source>
        <dbReference type="ARBA" id="ARBA00022692"/>
    </source>
</evidence>
<feature type="compositionally biased region" description="Basic and acidic residues" evidence="13">
    <location>
        <begin position="671"/>
        <end position="681"/>
    </location>
</feature>
<evidence type="ECO:0000256" key="8">
    <source>
        <dbReference type="ARBA" id="ARBA00022824"/>
    </source>
</evidence>
<evidence type="ECO:0000256" key="12">
    <source>
        <dbReference type="ARBA" id="ARBA00023242"/>
    </source>
</evidence>
<evidence type="ECO:0000256" key="1">
    <source>
        <dbReference type="ARBA" id="ARBA00003389"/>
    </source>
</evidence>
<feature type="compositionally biased region" description="Low complexity" evidence="13">
    <location>
        <begin position="447"/>
        <end position="458"/>
    </location>
</feature>
<dbReference type="PANTHER" id="PTHR28012">
    <property type="entry name" value="NUCLEAR FUSION PROTEIN KAR5"/>
    <property type="match status" value="1"/>
</dbReference>
<feature type="region of interest" description="Disordered" evidence="13">
    <location>
        <begin position="30"/>
        <end position="50"/>
    </location>
</feature>
<feature type="region of interest" description="Disordered" evidence="13">
    <location>
        <begin position="1164"/>
        <end position="1197"/>
    </location>
</feature>
<name>A0ABP0AXD8_9PEZI</name>
<feature type="region of interest" description="Disordered" evidence="13">
    <location>
        <begin position="441"/>
        <end position="488"/>
    </location>
</feature>
<keyword evidence="9" id="KW-1133">Transmembrane helix</keyword>
<reference evidence="15 16" key="1">
    <citation type="submission" date="2024-01" db="EMBL/GenBank/DDBJ databases">
        <authorList>
            <person name="Allen C."/>
            <person name="Tagirdzhanova G."/>
        </authorList>
    </citation>
    <scope>NUCLEOTIDE SEQUENCE [LARGE SCALE GENOMIC DNA]</scope>
</reference>
<comment type="similarity">
    <text evidence="4">Belongs to the KAR5 family.</text>
</comment>
<feature type="compositionally biased region" description="Low complexity" evidence="13">
    <location>
        <begin position="566"/>
        <end position="577"/>
    </location>
</feature>
<feature type="compositionally biased region" description="Acidic residues" evidence="13">
    <location>
        <begin position="1182"/>
        <end position="1194"/>
    </location>
</feature>
<dbReference type="EMBL" id="CAWUHC010000007">
    <property type="protein sequence ID" value="CAK7211931.1"/>
    <property type="molecule type" value="Genomic_DNA"/>
</dbReference>
<feature type="compositionally biased region" description="Basic and acidic residues" evidence="13">
    <location>
        <begin position="593"/>
        <end position="605"/>
    </location>
</feature>
<feature type="region of interest" description="Disordered" evidence="13">
    <location>
        <begin position="809"/>
        <end position="840"/>
    </location>
</feature>
<accession>A0ABP0AXD8</accession>
<keyword evidence="12" id="KW-0539">Nucleus</keyword>
<feature type="compositionally biased region" description="Basic residues" evidence="13">
    <location>
        <begin position="682"/>
        <end position="699"/>
    </location>
</feature>
<evidence type="ECO:0000313" key="16">
    <source>
        <dbReference type="Proteomes" id="UP001642406"/>
    </source>
</evidence>
<gene>
    <name evidence="15" type="ORF">SBRCBS47491_001291</name>
</gene>
<feature type="compositionally biased region" description="Polar residues" evidence="13">
    <location>
        <begin position="1167"/>
        <end position="1176"/>
    </location>
</feature>
<feature type="region of interest" description="Disordered" evidence="13">
    <location>
        <begin position="1062"/>
        <end position="1123"/>
    </location>
</feature>
<keyword evidence="10" id="KW-0472">Membrane</keyword>
<evidence type="ECO:0000256" key="9">
    <source>
        <dbReference type="ARBA" id="ARBA00022989"/>
    </source>
</evidence>
<keyword evidence="6" id="KW-0812">Transmembrane</keyword>
<comment type="subcellular location">
    <subcellularLocation>
        <location evidence="3">Endoplasmic reticulum membrane</location>
    </subcellularLocation>
    <subcellularLocation>
        <location evidence="2">Nucleus membrane</location>
    </subcellularLocation>
</comment>
<keyword evidence="8" id="KW-0256">Endoplasmic reticulum</keyword>
<comment type="function">
    <text evidence="1">Required for nuclear membrane fusion during karyogamy.</text>
</comment>
<feature type="region of interest" description="Disordered" evidence="13">
    <location>
        <begin position="502"/>
        <end position="794"/>
    </location>
</feature>
<feature type="compositionally biased region" description="Basic residues" evidence="13">
    <location>
        <begin position="548"/>
        <end position="562"/>
    </location>
</feature>
<dbReference type="InterPro" id="IPR007292">
    <property type="entry name" value="Nuclear_fusion_Kar5"/>
</dbReference>
<feature type="region of interest" description="Disordered" evidence="13">
    <location>
        <begin position="1233"/>
        <end position="1403"/>
    </location>
</feature>
<keyword evidence="7 14" id="KW-0732">Signal</keyword>
<feature type="compositionally biased region" description="Basic and acidic residues" evidence="13">
    <location>
        <begin position="612"/>
        <end position="625"/>
    </location>
</feature>
<protein>
    <submittedName>
        <fullName evidence="15">Uncharacterized protein</fullName>
    </submittedName>
</protein>
<feature type="compositionally biased region" description="Polar residues" evidence="13">
    <location>
        <begin position="747"/>
        <end position="764"/>
    </location>
</feature>
<evidence type="ECO:0000256" key="2">
    <source>
        <dbReference type="ARBA" id="ARBA00004126"/>
    </source>
</evidence>
<dbReference type="PANTHER" id="PTHR28012:SF1">
    <property type="entry name" value="NUCLEAR FUSION PROTEIN KAR5"/>
    <property type="match status" value="1"/>
</dbReference>